<feature type="signal peptide" evidence="2">
    <location>
        <begin position="1"/>
        <end position="32"/>
    </location>
</feature>
<feature type="transmembrane region" description="Helical" evidence="1">
    <location>
        <begin position="99"/>
        <end position="121"/>
    </location>
</feature>
<organism evidence="3 4">
    <name type="scientific">Pyronema omphalodes (strain CBS 100304)</name>
    <name type="common">Pyronema confluens</name>
    <dbReference type="NCBI Taxonomy" id="1076935"/>
    <lineage>
        <taxon>Eukaryota</taxon>
        <taxon>Fungi</taxon>
        <taxon>Dikarya</taxon>
        <taxon>Ascomycota</taxon>
        <taxon>Pezizomycotina</taxon>
        <taxon>Pezizomycetes</taxon>
        <taxon>Pezizales</taxon>
        <taxon>Pyronemataceae</taxon>
        <taxon>Pyronema</taxon>
    </lineage>
</organism>
<dbReference type="Proteomes" id="UP000018144">
    <property type="component" value="Unassembled WGS sequence"/>
</dbReference>
<feature type="transmembrane region" description="Helical" evidence="1">
    <location>
        <begin position="170"/>
        <end position="188"/>
    </location>
</feature>
<keyword evidence="2" id="KW-0732">Signal</keyword>
<evidence type="ECO:0000256" key="2">
    <source>
        <dbReference type="SAM" id="SignalP"/>
    </source>
</evidence>
<feature type="transmembrane region" description="Helical" evidence="1">
    <location>
        <begin position="289"/>
        <end position="309"/>
    </location>
</feature>
<proteinExistence type="predicted"/>
<sequence>MDYNINPSSRRSLFGSMIMIFLLLLPTALAQAATNTTNGTLAVDVSTHNTIVGPVKWASEPRGRGTLGVLLSCTLTFIFCIWTVVHPNIIPDSCQKFRTLYKAVLMVISILNPEGLVILAYGQWRDAVRLNREVEEYWRTQLQPKYPAIQTEKKSQVQLTKELTKKCRDWLGMNGAFFVVMGGFTIDVSTCESTKNVRSQSMQTLIKRKVVALEDRKSSKFTATLTPTGFVKYLHEGYFGDFEKPPFDIDDIADKGKASNIAKLLSGSQAAWLLIQSAGRWGTHLHLSLLEIHILIQVACTALIFFFWWHKPLDVNNPIRLHLSKKDEGLGI</sequence>
<evidence type="ECO:0000256" key="1">
    <source>
        <dbReference type="SAM" id="Phobius"/>
    </source>
</evidence>
<feature type="transmembrane region" description="Helical" evidence="1">
    <location>
        <begin position="67"/>
        <end position="87"/>
    </location>
</feature>
<keyword evidence="1" id="KW-0472">Membrane</keyword>
<gene>
    <name evidence="3" type="ORF">PCON_14236</name>
</gene>
<protein>
    <submittedName>
        <fullName evidence="3">Uncharacterized protein</fullName>
    </submittedName>
</protein>
<dbReference type="eggNOG" id="ENOG502SQ8D">
    <property type="taxonomic scope" value="Eukaryota"/>
</dbReference>
<feature type="chain" id="PRO_5004652452" evidence="2">
    <location>
        <begin position="33"/>
        <end position="332"/>
    </location>
</feature>
<name>U4LW53_PYROM</name>
<evidence type="ECO:0000313" key="3">
    <source>
        <dbReference type="EMBL" id="CCX33196.1"/>
    </source>
</evidence>
<dbReference type="EMBL" id="HF936032">
    <property type="protein sequence ID" value="CCX33196.1"/>
    <property type="molecule type" value="Genomic_DNA"/>
</dbReference>
<dbReference type="OrthoDB" id="3061561at2759"/>
<dbReference type="STRING" id="1076935.U4LW53"/>
<accession>U4LW53</accession>
<keyword evidence="4" id="KW-1185">Reference proteome</keyword>
<dbReference type="AlphaFoldDB" id="U4LW53"/>
<dbReference type="PANTHER" id="PTHR35043:SF7">
    <property type="entry name" value="TRANSCRIPTION FACTOR DOMAIN-CONTAINING PROTEIN"/>
    <property type="match status" value="1"/>
</dbReference>
<dbReference type="PANTHER" id="PTHR35043">
    <property type="entry name" value="TRANSCRIPTION FACTOR DOMAIN-CONTAINING PROTEIN"/>
    <property type="match status" value="1"/>
</dbReference>
<keyword evidence="1" id="KW-1133">Transmembrane helix</keyword>
<keyword evidence="1" id="KW-0812">Transmembrane</keyword>
<dbReference type="OMA" id="PEWILLF"/>
<reference evidence="3 4" key="1">
    <citation type="journal article" date="2013" name="PLoS Genet.">
        <title>The genome and development-dependent transcriptomes of Pyronema confluens: a window into fungal evolution.</title>
        <authorList>
            <person name="Traeger S."/>
            <person name="Altegoer F."/>
            <person name="Freitag M."/>
            <person name="Gabaldon T."/>
            <person name="Kempken F."/>
            <person name="Kumar A."/>
            <person name="Marcet-Houben M."/>
            <person name="Poggeler S."/>
            <person name="Stajich J.E."/>
            <person name="Nowrousian M."/>
        </authorList>
    </citation>
    <scope>NUCLEOTIDE SEQUENCE [LARGE SCALE GENOMIC DNA]</scope>
    <source>
        <strain evidence="4">CBS 100304</strain>
        <tissue evidence="3">Vegetative mycelium</tissue>
    </source>
</reference>
<evidence type="ECO:0000313" key="4">
    <source>
        <dbReference type="Proteomes" id="UP000018144"/>
    </source>
</evidence>